<proteinExistence type="predicted"/>
<accession>A0A5E9G1F3</accession>
<sequence length="29" mass="2852">MRAAAVFAALFDGDGRQVNGADPGDSGGE</sequence>
<dbReference type="Proteomes" id="UP000199639">
    <property type="component" value="Unassembled WGS sequence"/>
</dbReference>
<organism evidence="1 2">
    <name type="scientific">Cryobacterium flavum</name>
    <dbReference type="NCBI Taxonomy" id="1424659"/>
    <lineage>
        <taxon>Bacteria</taxon>
        <taxon>Bacillati</taxon>
        <taxon>Actinomycetota</taxon>
        <taxon>Actinomycetes</taxon>
        <taxon>Micrococcales</taxon>
        <taxon>Microbacteriaceae</taxon>
        <taxon>Cryobacterium</taxon>
    </lineage>
</organism>
<protein>
    <submittedName>
        <fullName evidence="1">Uncharacterized protein</fullName>
    </submittedName>
</protein>
<evidence type="ECO:0000313" key="2">
    <source>
        <dbReference type="Proteomes" id="UP000199639"/>
    </source>
</evidence>
<evidence type="ECO:0000313" key="1">
    <source>
        <dbReference type="EMBL" id="SDO13501.1"/>
    </source>
</evidence>
<dbReference type="EMBL" id="FNIB01000011">
    <property type="protein sequence ID" value="SDO13501.1"/>
    <property type="molecule type" value="Genomic_DNA"/>
</dbReference>
<reference evidence="1 2" key="1">
    <citation type="submission" date="2016-10" db="EMBL/GenBank/DDBJ databases">
        <authorList>
            <person name="Varghese N."/>
            <person name="Submissions S."/>
        </authorList>
    </citation>
    <scope>NUCLEOTIDE SEQUENCE [LARGE SCALE GENOMIC DNA]</scope>
    <source>
        <strain evidence="1 2">CGMCC 1.11215</strain>
    </source>
</reference>
<dbReference type="STRING" id="1424659.SAMN05216368_11119"/>
<dbReference type="AlphaFoldDB" id="A0A5E9G1F3"/>
<name>A0A5E9G1F3_9MICO</name>
<gene>
    <name evidence="1" type="ORF">SAMN05216368_11119</name>
</gene>